<comment type="pathway">
    <text evidence="2">Cell wall biogenesis; peptidoglycan biosynthesis.</text>
</comment>
<feature type="region of interest" description="Disordered" evidence="20">
    <location>
        <begin position="1"/>
        <end position="48"/>
    </location>
</feature>
<evidence type="ECO:0000256" key="1">
    <source>
        <dbReference type="ARBA" id="ARBA00004370"/>
    </source>
</evidence>
<keyword evidence="25" id="KW-1185">Reference proteome</keyword>
<dbReference type="InterPro" id="IPR001264">
    <property type="entry name" value="Glyco_trans_51"/>
</dbReference>
<feature type="domain" description="Penicillin-binding protein transpeptidase" evidence="22">
    <location>
        <begin position="747"/>
        <end position="837"/>
    </location>
</feature>
<evidence type="ECO:0000256" key="16">
    <source>
        <dbReference type="ARBA" id="ARBA00023316"/>
    </source>
</evidence>
<dbReference type="GO" id="GO:0008955">
    <property type="term" value="F:peptidoglycan glycosyltransferase activity"/>
    <property type="evidence" value="ECO:0007669"/>
    <property type="project" value="UniProtKB-EC"/>
</dbReference>
<dbReference type="SUPFAM" id="SSF56601">
    <property type="entry name" value="beta-lactamase/transpeptidase-like"/>
    <property type="match status" value="1"/>
</dbReference>
<organism evidence="24 25">
    <name type="scientific">Endobacter medicaginis</name>
    <dbReference type="NCBI Taxonomy" id="1181271"/>
    <lineage>
        <taxon>Bacteria</taxon>
        <taxon>Pseudomonadati</taxon>
        <taxon>Pseudomonadota</taxon>
        <taxon>Alphaproteobacteria</taxon>
        <taxon>Acetobacterales</taxon>
        <taxon>Acetobacteraceae</taxon>
        <taxon>Endobacter</taxon>
    </lineage>
</organism>
<evidence type="ECO:0000256" key="10">
    <source>
        <dbReference type="ARBA" id="ARBA00022801"/>
    </source>
</evidence>
<evidence type="ECO:0000256" key="7">
    <source>
        <dbReference type="ARBA" id="ARBA00022676"/>
    </source>
</evidence>
<accession>A0A839UY66</accession>
<keyword evidence="9 21" id="KW-0812">Transmembrane</keyword>
<feature type="transmembrane region" description="Helical" evidence="21">
    <location>
        <begin position="59"/>
        <end position="79"/>
    </location>
</feature>
<dbReference type="Gene3D" id="1.10.3810.10">
    <property type="entry name" value="Biosynthetic peptidoglycan transglycosylase-like"/>
    <property type="match status" value="1"/>
</dbReference>
<dbReference type="GO" id="GO:0071555">
    <property type="term" value="P:cell wall organization"/>
    <property type="evidence" value="ECO:0007669"/>
    <property type="project" value="UniProtKB-KW"/>
</dbReference>
<keyword evidence="10 24" id="KW-0378">Hydrolase</keyword>
<evidence type="ECO:0000256" key="9">
    <source>
        <dbReference type="ARBA" id="ARBA00022692"/>
    </source>
</evidence>
<evidence type="ECO:0000256" key="4">
    <source>
        <dbReference type="ARBA" id="ARBA00007739"/>
    </source>
</evidence>
<reference evidence="24 25" key="1">
    <citation type="submission" date="2020-08" db="EMBL/GenBank/DDBJ databases">
        <title>Genomic Encyclopedia of Type Strains, Phase III (KMG-III): the genomes of soil and plant-associated and newly described type strains.</title>
        <authorList>
            <person name="Whitman W."/>
        </authorList>
    </citation>
    <scope>NUCLEOTIDE SEQUENCE [LARGE SCALE GENOMIC DNA]</scope>
    <source>
        <strain evidence="24 25">CECT 8088</strain>
    </source>
</reference>
<dbReference type="GO" id="GO:0008360">
    <property type="term" value="P:regulation of cell shape"/>
    <property type="evidence" value="ECO:0007669"/>
    <property type="project" value="UniProtKB-KW"/>
</dbReference>
<protein>
    <recommendedName>
        <fullName evidence="17">peptidoglycan glycosyltransferase</fullName>
        <ecNumber evidence="17">2.4.99.28</ecNumber>
    </recommendedName>
</protein>
<evidence type="ECO:0000256" key="19">
    <source>
        <dbReference type="ARBA" id="ARBA00060592"/>
    </source>
</evidence>
<evidence type="ECO:0000256" key="17">
    <source>
        <dbReference type="ARBA" id="ARBA00044770"/>
    </source>
</evidence>
<evidence type="ECO:0000256" key="18">
    <source>
        <dbReference type="ARBA" id="ARBA00049902"/>
    </source>
</evidence>
<feature type="domain" description="Penicillin-binding protein transpeptidase" evidence="22">
    <location>
        <begin position="510"/>
        <end position="618"/>
    </location>
</feature>
<keyword evidence="7 24" id="KW-0328">Glycosyltransferase</keyword>
<dbReference type="UniPathway" id="UPA00219"/>
<name>A0A839UY66_9PROT</name>
<dbReference type="InterPro" id="IPR001460">
    <property type="entry name" value="PCN-bd_Tpept"/>
</dbReference>
<evidence type="ECO:0000313" key="24">
    <source>
        <dbReference type="EMBL" id="MBB3173565.1"/>
    </source>
</evidence>
<comment type="pathway">
    <text evidence="19">Glycan biosynthesis.</text>
</comment>
<evidence type="ECO:0000256" key="3">
    <source>
        <dbReference type="ARBA" id="ARBA00007090"/>
    </source>
</evidence>
<dbReference type="Pfam" id="PF00912">
    <property type="entry name" value="Transgly"/>
    <property type="match status" value="1"/>
</dbReference>
<dbReference type="EMBL" id="JACHXV010000004">
    <property type="protein sequence ID" value="MBB3173565.1"/>
    <property type="molecule type" value="Genomic_DNA"/>
</dbReference>
<feature type="domain" description="Glycosyl transferase family 51" evidence="23">
    <location>
        <begin position="112"/>
        <end position="289"/>
    </location>
</feature>
<keyword evidence="15" id="KW-0511">Multifunctional enzyme</keyword>
<comment type="caution">
    <text evidence="24">The sequence shown here is derived from an EMBL/GenBank/DDBJ whole genome shotgun (WGS) entry which is preliminary data.</text>
</comment>
<proteinExistence type="inferred from homology"/>
<evidence type="ECO:0000259" key="22">
    <source>
        <dbReference type="Pfam" id="PF00905"/>
    </source>
</evidence>
<feature type="region of interest" description="Disordered" evidence="20">
    <location>
        <begin position="922"/>
        <end position="954"/>
    </location>
</feature>
<feature type="compositionally biased region" description="Pro residues" evidence="20">
    <location>
        <begin position="931"/>
        <end position="942"/>
    </location>
</feature>
<comment type="similarity">
    <text evidence="3">In the C-terminal section; belongs to the transpeptidase family.</text>
</comment>
<comment type="catalytic activity">
    <reaction evidence="18">
        <text>[GlcNAc-(1-&gt;4)-Mur2Ac(oyl-L-Ala-gamma-D-Glu-L-Lys-D-Ala-D-Ala)](n)-di-trans,octa-cis-undecaprenyl diphosphate + beta-D-GlcNAc-(1-&gt;4)-Mur2Ac(oyl-L-Ala-gamma-D-Glu-L-Lys-D-Ala-D-Ala)-di-trans,octa-cis-undecaprenyl diphosphate = [GlcNAc-(1-&gt;4)-Mur2Ac(oyl-L-Ala-gamma-D-Glu-L-Lys-D-Ala-D-Ala)](n+1)-di-trans,octa-cis-undecaprenyl diphosphate + di-trans,octa-cis-undecaprenyl diphosphate + H(+)</text>
        <dbReference type="Rhea" id="RHEA:23708"/>
        <dbReference type="Rhea" id="RHEA-COMP:9602"/>
        <dbReference type="Rhea" id="RHEA-COMP:9603"/>
        <dbReference type="ChEBI" id="CHEBI:15378"/>
        <dbReference type="ChEBI" id="CHEBI:58405"/>
        <dbReference type="ChEBI" id="CHEBI:60033"/>
        <dbReference type="ChEBI" id="CHEBI:78435"/>
        <dbReference type="EC" id="2.4.99.28"/>
    </reaction>
</comment>
<evidence type="ECO:0000256" key="5">
    <source>
        <dbReference type="ARBA" id="ARBA00022645"/>
    </source>
</evidence>
<sequence>MTASDPSGVPPGLFAGARSREPMAPRDAGGPPRQPPRNGGGGRPPRGPLRPRFRFWRRFAGASLGAVILVGATGGLIVWHKYALLTHDLPTVDSLTHYQPPVMSRVYSSDSRVMAELAAERRIFVPYSAIPDRVKQAFVAVEDQNFWTHGGVDPLAILRAAVTDVTMMHEHRRPVGASTITQQVARNMLLGSNTLSLERKAQEAILAMRIEQVLSKERILEIYLNEIYLGAGAYGIVAAAQTYFNKPLDELTIAEAASLAALPKSPTNYNPFRFPDAARTRRNFVLERMVETGAITRAQAAEAEAEPLIPRNFHRPDPIPGAGWYAEEVRRQLVGMYGTAQTNEGGLVVQTSLDPRLQAEAARDLRAGLLAYDRAHEPWHGTVTHLNDITAEASSWGPALAQVAAPAGMLSSWRLAVILPGKPQGRVGWLELDIGPGGKVSEGAPHTGQLSSGDRFWMRNPHPGDVVMIEPSQKDALGRRAEAKGVDATEPDAEGGGDTLTLRTIPKVSGALVALNPRTGRVAALVGGWSYEASQFDRATQAQRQPGSSFKPIVYLAAMEQGISPSQQFMDAPYVNGSWRPNNYEMDFNGPTSLHDALMESLNLVTVRLAAHVGMGNIADLAIALHEVDAMPKVLPAALGAVETTVLREAGAYASIEQGGRLVTPSLIDSVQDRDGRVIYRAPGFDLGTQTAGDAQIPYVAQAQVQPDANGKVHGLPAVVQPALDPAVATQAAPGADALPEIIDTRTRVADPDSAFQITTMMQDVIRRGTGTRAGSGIEQPIAGKTGTTQDFNDAWFVGYAPQMLTAVWIGYDTPKSLGEKETGGNVAGPIWNRFMKFALNGQPKVEFRAPPGVVLARWGSGRGTALDAFKLDQKPGESIGLGGVAVAGADMGNGLTDADTGTEADNAGIASSGDYAGAAAVPVAGASGSPPVPGQRPPPKPATGSDIGVGGLY</sequence>
<keyword evidence="14 21" id="KW-0472">Membrane</keyword>
<keyword evidence="16" id="KW-0961">Cell wall biogenesis/degradation</keyword>
<evidence type="ECO:0000256" key="12">
    <source>
        <dbReference type="ARBA" id="ARBA00022984"/>
    </source>
</evidence>
<evidence type="ECO:0000256" key="8">
    <source>
        <dbReference type="ARBA" id="ARBA00022679"/>
    </source>
</evidence>
<dbReference type="Gene3D" id="3.40.710.10">
    <property type="entry name" value="DD-peptidase/beta-lactamase superfamily"/>
    <property type="match status" value="2"/>
</dbReference>
<dbReference type="InterPro" id="IPR036950">
    <property type="entry name" value="PBP_transglycosylase"/>
</dbReference>
<gene>
    <name evidence="24" type="ORF">FHR90_001388</name>
</gene>
<dbReference type="PANTHER" id="PTHR32282:SF27">
    <property type="entry name" value="PENICILLIN-BINDING PROTEIN 1A"/>
    <property type="match status" value="1"/>
</dbReference>
<evidence type="ECO:0000256" key="20">
    <source>
        <dbReference type="SAM" id="MobiDB-lite"/>
    </source>
</evidence>
<evidence type="ECO:0000256" key="6">
    <source>
        <dbReference type="ARBA" id="ARBA00022670"/>
    </source>
</evidence>
<dbReference type="InterPro" id="IPR023346">
    <property type="entry name" value="Lysozyme-like_dom_sf"/>
</dbReference>
<evidence type="ECO:0000313" key="25">
    <source>
        <dbReference type="Proteomes" id="UP000557688"/>
    </source>
</evidence>
<keyword evidence="12" id="KW-0573">Peptidoglycan synthesis</keyword>
<keyword evidence="11" id="KW-0133">Cell shape</keyword>
<keyword evidence="8 24" id="KW-0808">Transferase</keyword>
<dbReference type="GO" id="GO:0006508">
    <property type="term" value="P:proteolysis"/>
    <property type="evidence" value="ECO:0007669"/>
    <property type="project" value="UniProtKB-KW"/>
</dbReference>
<evidence type="ECO:0000256" key="2">
    <source>
        <dbReference type="ARBA" id="ARBA00004752"/>
    </source>
</evidence>
<dbReference type="FunFam" id="1.10.3810.10:FF:000003">
    <property type="entry name" value="Penicillin-binding protein 1a"/>
    <property type="match status" value="1"/>
</dbReference>
<comment type="subcellular location">
    <subcellularLocation>
        <location evidence="1">Membrane</location>
    </subcellularLocation>
</comment>
<keyword evidence="6" id="KW-0645">Protease</keyword>
<keyword evidence="5" id="KW-0121">Carboxypeptidase</keyword>
<comment type="similarity">
    <text evidence="4">In the N-terminal section; belongs to the glycosyltransferase 51 family.</text>
</comment>
<dbReference type="InterPro" id="IPR012338">
    <property type="entry name" value="Beta-lactam/transpept-like"/>
</dbReference>
<dbReference type="EC" id="2.4.99.28" evidence="17"/>
<dbReference type="GO" id="GO:0030288">
    <property type="term" value="C:outer membrane-bounded periplasmic space"/>
    <property type="evidence" value="ECO:0007669"/>
    <property type="project" value="TreeGrafter"/>
</dbReference>
<evidence type="ECO:0000256" key="14">
    <source>
        <dbReference type="ARBA" id="ARBA00023136"/>
    </source>
</evidence>
<dbReference type="AlphaFoldDB" id="A0A839UY66"/>
<dbReference type="GO" id="GO:0008658">
    <property type="term" value="F:penicillin binding"/>
    <property type="evidence" value="ECO:0007669"/>
    <property type="project" value="InterPro"/>
</dbReference>
<dbReference type="Pfam" id="PF00905">
    <property type="entry name" value="Transpeptidase"/>
    <property type="match status" value="2"/>
</dbReference>
<dbReference type="GO" id="GO:0004180">
    <property type="term" value="F:carboxypeptidase activity"/>
    <property type="evidence" value="ECO:0007669"/>
    <property type="project" value="UniProtKB-KW"/>
</dbReference>
<dbReference type="SUPFAM" id="SSF53955">
    <property type="entry name" value="Lysozyme-like"/>
    <property type="match status" value="1"/>
</dbReference>
<evidence type="ECO:0000256" key="11">
    <source>
        <dbReference type="ARBA" id="ARBA00022960"/>
    </source>
</evidence>
<dbReference type="GO" id="GO:0009252">
    <property type="term" value="P:peptidoglycan biosynthetic process"/>
    <property type="evidence" value="ECO:0007669"/>
    <property type="project" value="UniProtKB-UniPathway"/>
</dbReference>
<dbReference type="GO" id="GO:0016020">
    <property type="term" value="C:membrane"/>
    <property type="evidence" value="ECO:0007669"/>
    <property type="project" value="UniProtKB-SubCell"/>
</dbReference>
<evidence type="ECO:0000256" key="13">
    <source>
        <dbReference type="ARBA" id="ARBA00022989"/>
    </source>
</evidence>
<evidence type="ECO:0000259" key="23">
    <source>
        <dbReference type="Pfam" id="PF00912"/>
    </source>
</evidence>
<dbReference type="NCBIfam" id="TIGR02074">
    <property type="entry name" value="PBP_1a_fam"/>
    <property type="match status" value="1"/>
</dbReference>
<dbReference type="Proteomes" id="UP000557688">
    <property type="component" value="Unassembled WGS sequence"/>
</dbReference>
<dbReference type="PANTHER" id="PTHR32282">
    <property type="entry name" value="BINDING PROTEIN TRANSPEPTIDASE, PUTATIVE-RELATED"/>
    <property type="match status" value="1"/>
</dbReference>
<dbReference type="InterPro" id="IPR050396">
    <property type="entry name" value="Glycosyltr_51/Transpeptidase"/>
</dbReference>
<evidence type="ECO:0000256" key="15">
    <source>
        <dbReference type="ARBA" id="ARBA00023268"/>
    </source>
</evidence>
<keyword evidence="13 21" id="KW-1133">Transmembrane helix</keyword>
<evidence type="ECO:0000256" key="21">
    <source>
        <dbReference type="SAM" id="Phobius"/>
    </source>
</evidence>